<comment type="subcellular location">
    <subcellularLocation>
        <location evidence="1">Membrane</location>
        <topology evidence="1">Multi-pass membrane protein</topology>
    </subcellularLocation>
</comment>
<gene>
    <name evidence="8" type="ORF">ABEB36_010642</name>
</gene>
<dbReference type="EMBL" id="JBDJPC010000008">
    <property type="protein sequence ID" value="KAL1492390.1"/>
    <property type="molecule type" value="Genomic_DNA"/>
</dbReference>
<accession>A0ABD1ECQ2</accession>
<evidence type="ECO:0000259" key="7">
    <source>
        <dbReference type="Pfam" id="PF12832"/>
    </source>
</evidence>
<evidence type="ECO:0000256" key="1">
    <source>
        <dbReference type="ARBA" id="ARBA00004141"/>
    </source>
</evidence>
<proteinExistence type="inferred from homology"/>
<name>A0ABD1ECQ2_HYPHA</name>
<dbReference type="AlphaFoldDB" id="A0ABD1ECQ2"/>
<comment type="similarity">
    <text evidence="2">Belongs to the major facilitator superfamily. MFSD6 family.</text>
</comment>
<evidence type="ECO:0000256" key="2">
    <source>
        <dbReference type="ARBA" id="ARBA00005241"/>
    </source>
</evidence>
<protein>
    <recommendedName>
        <fullName evidence="7">Major facilitator superfamily associated domain-containing protein</fullName>
    </recommendedName>
</protein>
<evidence type="ECO:0000256" key="3">
    <source>
        <dbReference type="ARBA" id="ARBA00022692"/>
    </source>
</evidence>
<comment type="caution">
    <text evidence="8">The sequence shown here is derived from an EMBL/GenBank/DDBJ whole genome shotgun (WGS) entry which is preliminary data.</text>
</comment>
<feature type="transmembrane region" description="Helical" evidence="6">
    <location>
        <begin position="304"/>
        <end position="321"/>
    </location>
</feature>
<keyword evidence="9" id="KW-1185">Reference proteome</keyword>
<feature type="domain" description="Major facilitator superfamily associated" evidence="7">
    <location>
        <begin position="101"/>
        <end position="331"/>
    </location>
</feature>
<dbReference type="InterPro" id="IPR051717">
    <property type="entry name" value="MFS_MFSD6"/>
</dbReference>
<dbReference type="PANTHER" id="PTHR16172">
    <property type="entry name" value="MAJOR FACILITATOR SUPERFAMILY DOMAIN-CONTAINING PROTEIN 6-LIKE"/>
    <property type="match status" value="1"/>
</dbReference>
<keyword evidence="3 6" id="KW-0812">Transmembrane</keyword>
<dbReference type="GO" id="GO:0016020">
    <property type="term" value="C:membrane"/>
    <property type="evidence" value="ECO:0007669"/>
    <property type="project" value="UniProtKB-SubCell"/>
</dbReference>
<dbReference type="InterPro" id="IPR024989">
    <property type="entry name" value="MFS_assoc_dom"/>
</dbReference>
<evidence type="ECO:0000256" key="4">
    <source>
        <dbReference type="ARBA" id="ARBA00022989"/>
    </source>
</evidence>
<organism evidence="8 9">
    <name type="scientific">Hypothenemus hampei</name>
    <name type="common">Coffee berry borer</name>
    <dbReference type="NCBI Taxonomy" id="57062"/>
    <lineage>
        <taxon>Eukaryota</taxon>
        <taxon>Metazoa</taxon>
        <taxon>Ecdysozoa</taxon>
        <taxon>Arthropoda</taxon>
        <taxon>Hexapoda</taxon>
        <taxon>Insecta</taxon>
        <taxon>Pterygota</taxon>
        <taxon>Neoptera</taxon>
        <taxon>Endopterygota</taxon>
        <taxon>Coleoptera</taxon>
        <taxon>Polyphaga</taxon>
        <taxon>Cucujiformia</taxon>
        <taxon>Curculionidae</taxon>
        <taxon>Scolytinae</taxon>
        <taxon>Hypothenemus</taxon>
    </lineage>
</organism>
<dbReference type="Proteomes" id="UP001566132">
    <property type="component" value="Unassembled WGS sequence"/>
</dbReference>
<evidence type="ECO:0000313" key="9">
    <source>
        <dbReference type="Proteomes" id="UP001566132"/>
    </source>
</evidence>
<feature type="transmembrane region" description="Helical" evidence="6">
    <location>
        <begin position="223"/>
        <end position="242"/>
    </location>
</feature>
<evidence type="ECO:0000256" key="6">
    <source>
        <dbReference type="SAM" id="Phobius"/>
    </source>
</evidence>
<dbReference type="SUPFAM" id="SSF103473">
    <property type="entry name" value="MFS general substrate transporter"/>
    <property type="match status" value="1"/>
</dbReference>
<dbReference type="InterPro" id="IPR036259">
    <property type="entry name" value="MFS_trans_sf"/>
</dbReference>
<feature type="transmembrane region" description="Helical" evidence="6">
    <location>
        <begin position="254"/>
        <end position="284"/>
    </location>
</feature>
<reference evidence="8 9" key="1">
    <citation type="submission" date="2024-05" db="EMBL/GenBank/DDBJ databases">
        <title>Genetic variation in Jamaican populations of the coffee berry borer (Hypothenemus hampei).</title>
        <authorList>
            <person name="Errbii M."/>
            <person name="Myrie A."/>
        </authorList>
    </citation>
    <scope>NUCLEOTIDE SEQUENCE [LARGE SCALE GENOMIC DNA]</scope>
    <source>
        <strain evidence="8">JA-Hopewell-2020-01-JO</strain>
        <tissue evidence="8">Whole body</tissue>
    </source>
</reference>
<feature type="transmembrane region" description="Helical" evidence="6">
    <location>
        <begin position="189"/>
        <end position="211"/>
    </location>
</feature>
<feature type="transmembrane region" description="Helical" evidence="6">
    <location>
        <begin position="333"/>
        <end position="351"/>
    </location>
</feature>
<dbReference type="Gene3D" id="1.20.1250.20">
    <property type="entry name" value="MFS general substrate transporter like domains"/>
    <property type="match status" value="1"/>
</dbReference>
<sequence>MVELIFFLRFIKGVQKGTCLELAVTVKRMLCLNSDKCGSDDKSVLEMLNFKNNSTLTYTYNLENADVCSKKCVLTNSRLKIYQKKTILENEIRFPCGYNRWHIFFAMFEHAVISILREHKADYGLQRIYATIGGMISSPLSGWMIDFASKGKGFTDFSGVLMLFINLEFKKAAASVVLDVIRVLRKLELIALFISCLILGCAWGFIESFLFWLLEDLGGSKSLMGLTITVGGIIGIPLLVLSGPIVKKLGHANVIFLGFVFYAIRLLAMESITFGLSFTAAVIYAAKLSTVTTDTSIEGMLGRLYYGVGKGVGSLIGGYLIKPIDIRHTFQEFSITTLIIGLIYFAFYHSYIKHRSSKYQQNGLNTTSESMYGY</sequence>
<dbReference type="PANTHER" id="PTHR16172:SF35">
    <property type="entry name" value="MAJOR FACILITATOR SUPERFAMILY (MFS) PROFILE DOMAIN-CONTAINING PROTEIN"/>
    <property type="match status" value="1"/>
</dbReference>
<dbReference type="Pfam" id="PF12832">
    <property type="entry name" value="MFS_1_like"/>
    <property type="match status" value="1"/>
</dbReference>
<keyword evidence="5 6" id="KW-0472">Membrane</keyword>
<evidence type="ECO:0000313" key="8">
    <source>
        <dbReference type="EMBL" id="KAL1492390.1"/>
    </source>
</evidence>
<keyword evidence="4 6" id="KW-1133">Transmembrane helix</keyword>
<evidence type="ECO:0000256" key="5">
    <source>
        <dbReference type="ARBA" id="ARBA00023136"/>
    </source>
</evidence>